<comment type="caution">
    <text evidence="2">The sequence shown here is derived from an EMBL/GenBank/DDBJ whole genome shotgun (WGS) entry which is preliminary data.</text>
</comment>
<dbReference type="Proteomes" id="UP001222325">
    <property type="component" value="Unassembled WGS sequence"/>
</dbReference>
<feature type="compositionally biased region" description="Basic and acidic residues" evidence="1">
    <location>
        <begin position="70"/>
        <end position="84"/>
    </location>
</feature>
<sequence length="164" mass="18616">MGAFVRGRRACRSRPAADLEPEVARRYSAQARRRMPCAWDPSGQERRDVRVDRGLLPSSWRTTTDWELADNGKDAREAPRRDPDSPDVWTLGDCLAPSHHRRNIVSDVLHRTLVGRMGVRRMVVRHVPRENGFRLPGTIGDIVEVRRMRLGMCEIAVGGGIAWI</sequence>
<accession>A0AAD6XXF0</accession>
<evidence type="ECO:0000256" key="1">
    <source>
        <dbReference type="SAM" id="MobiDB-lite"/>
    </source>
</evidence>
<organism evidence="2 3">
    <name type="scientific">Mycena belliarum</name>
    <dbReference type="NCBI Taxonomy" id="1033014"/>
    <lineage>
        <taxon>Eukaryota</taxon>
        <taxon>Fungi</taxon>
        <taxon>Dikarya</taxon>
        <taxon>Basidiomycota</taxon>
        <taxon>Agaricomycotina</taxon>
        <taxon>Agaricomycetes</taxon>
        <taxon>Agaricomycetidae</taxon>
        <taxon>Agaricales</taxon>
        <taxon>Marasmiineae</taxon>
        <taxon>Mycenaceae</taxon>
        <taxon>Mycena</taxon>
    </lineage>
</organism>
<dbReference type="EMBL" id="JARJCN010000002">
    <property type="protein sequence ID" value="KAJ7103053.1"/>
    <property type="molecule type" value="Genomic_DNA"/>
</dbReference>
<feature type="region of interest" description="Disordered" evidence="1">
    <location>
        <begin position="66"/>
        <end position="86"/>
    </location>
</feature>
<gene>
    <name evidence="2" type="ORF">B0H15DRAFT_191071</name>
</gene>
<reference evidence="2" key="1">
    <citation type="submission" date="2023-03" db="EMBL/GenBank/DDBJ databases">
        <title>Massive genome expansion in bonnet fungi (Mycena s.s.) driven by repeated elements and novel gene families across ecological guilds.</title>
        <authorList>
            <consortium name="Lawrence Berkeley National Laboratory"/>
            <person name="Harder C.B."/>
            <person name="Miyauchi S."/>
            <person name="Viragh M."/>
            <person name="Kuo A."/>
            <person name="Thoen E."/>
            <person name="Andreopoulos B."/>
            <person name="Lu D."/>
            <person name="Skrede I."/>
            <person name="Drula E."/>
            <person name="Henrissat B."/>
            <person name="Morin E."/>
            <person name="Kohler A."/>
            <person name="Barry K."/>
            <person name="LaButti K."/>
            <person name="Morin E."/>
            <person name="Salamov A."/>
            <person name="Lipzen A."/>
            <person name="Mereny Z."/>
            <person name="Hegedus B."/>
            <person name="Baldrian P."/>
            <person name="Stursova M."/>
            <person name="Weitz H."/>
            <person name="Taylor A."/>
            <person name="Grigoriev I.V."/>
            <person name="Nagy L.G."/>
            <person name="Martin F."/>
            <person name="Kauserud H."/>
        </authorList>
    </citation>
    <scope>NUCLEOTIDE SEQUENCE</scope>
    <source>
        <strain evidence="2">CBHHK173m</strain>
    </source>
</reference>
<proteinExistence type="predicted"/>
<protein>
    <submittedName>
        <fullName evidence="2">Uncharacterized protein</fullName>
    </submittedName>
</protein>
<evidence type="ECO:0000313" key="2">
    <source>
        <dbReference type="EMBL" id="KAJ7103053.1"/>
    </source>
</evidence>
<dbReference type="AlphaFoldDB" id="A0AAD6XXF0"/>
<keyword evidence="3" id="KW-1185">Reference proteome</keyword>
<evidence type="ECO:0000313" key="3">
    <source>
        <dbReference type="Proteomes" id="UP001222325"/>
    </source>
</evidence>
<name>A0AAD6XXF0_9AGAR</name>